<keyword evidence="8" id="KW-1185">Reference proteome</keyword>
<protein>
    <recommendedName>
        <fullName evidence="4 5">Large ribosomal subunit protein bL19</fullName>
    </recommendedName>
</protein>
<dbReference type="GO" id="GO:0006412">
    <property type="term" value="P:translation"/>
    <property type="evidence" value="ECO:0007669"/>
    <property type="project" value="UniProtKB-UniRule"/>
</dbReference>
<dbReference type="EMBL" id="SMGG01000005">
    <property type="protein sequence ID" value="TCK59999.1"/>
    <property type="molecule type" value="Genomic_DNA"/>
</dbReference>
<dbReference type="PANTHER" id="PTHR15680:SF9">
    <property type="entry name" value="LARGE RIBOSOMAL SUBUNIT PROTEIN BL19M"/>
    <property type="match status" value="1"/>
</dbReference>
<dbReference type="HAMAP" id="MF_00402">
    <property type="entry name" value="Ribosomal_bL19"/>
    <property type="match status" value="1"/>
</dbReference>
<dbReference type="RefSeq" id="WP_132874145.1">
    <property type="nucleotide sequence ID" value="NZ_JAJUHT010000016.1"/>
</dbReference>
<gene>
    <name evidence="5" type="primary">rplS</name>
    <name evidence="7" type="ORF">C8D98_2171</name>
</gene>
<evidence type="ECO:0000256" key="1">
    <source>
        <dbReference type="ARBA" id="ARBA00005781"/>
    </source>
</evidence>
<comment type="similarity">
    <text evidence="1 5 6">Belongs to the bacterial ribosomal protein bL19 family.</text>
</comment>
<accession>A0A4R1K9Z4</accession>
<dbReference type="FunFam" id="2.30.30.790:FF:000001">
    <property type="entry name" value="50S ribosomal protein L19"/>
    <property type="match status" value="1"/>
</dbReference>
<dbReference type="InterPro" id="IPR001857">
    <property type="entry name" value="Ribosomal_bL19"/>
</dbReference>
<dbReference type="PRINTS" id="PR00061">
    <property type="entry name" value="RIBOSOMALL19"/>
</dbReference>
<keyword evidence="3 5" id="KW-0687">Ribonucleoprotein</keyword>
<comment type="caution">
    <text evidence="7">The sequence shown here is derived from an EMBL/GenBank/DDBJ whole genome shotgun (WGS) entry which is preliminary data.</text>
</comment>
<comment type="function">
    <text evidence="5 6">This protein is located at the 30S-50S ribosomal subunit interface and may play a role in the structure and function of the aminoacyl-tRNA binding site.</text>
</comment>
<evidence type="ECO:0000256" key="3">
    <source>
        <dbReference type="ARBA" id="ARBA00023274"/>
    </source>
</evidence>
<evidence type="ECO:0000256" key="4">
    <source>
        <dbReference type="ARBA" id="ARBA00035171"/>
    </source>
</evidence>
<proteinExistence type="inferred from homology"/>
<dbReference type="NCBIfam" id="TIGR01024">
    <property type="entry name" value="rplS_bact"/>
    <property type="match status" value="1"/>
</dbReference>
<dbReference type="GO" id="GO:0003735">
    <property type="term" value="F:structural constituent of ribosome"/>
    <property type="evidence" value="ECO:0007669"/>
    <property type="project" value="InterPro"/>
</dbReference>
<dbReference type="GO" id="GO:0022625">
    <property type="term" value="C:cytosolic large ribosomal subunit"/>
    <property type="evidence" value="ECO:0007669"/>
    <property type="project" value="TreeGrafter"/>
</dbReference>
<evidence type="ECO:0000256" key="2">
    <source>
        <dbReference type="ARBA" id="ARBA00022980"/>
    </source>
</evidence>
<evidence type="ECO:0000256" key="5">
    <source>
        <dbReference type="HAMAP-Rule" id="MF_00402"/>
    </source>
</evidence>
<dbReference type="PIRSF" id="PIRSF002191">
    <property type="entry name" value="Ribosomal_L19"/>
    <property type="match status" value="1"/>
</dbReference>
<dbReference type="PANTHER" id="PTHR15680">
    <property type="entry name" value="RIBOSOMAL PROTEIN L19"/>
    <property type="match status" value="1"/>
</dbReference>
<evidence type="ECO:0000313" key="8">
    <source>
        <dbReference type="Proteomes" id="UP000294614"/>
    </source>
</evidence>
<keyword evidence="2 5" id="KW-0689">Ribosomal protein</keyword>
<dbReference type="Gene3D" id="2.30.30.790">
    <property type="match status" value="1"/>
</dbReference>
<dbReference type="PROSITE" id="PS01015">
    <property type="entry name" value="RIBOSOMAL_L19"/>
    <property type="match status" value="1"/>
</dbReference>
<sequence>MKNKLIASVEAMFKTEKEMPAFRSGDTVRVYFRIVEGNKERIQAYEGLVMKIHRNATNSTFTVRKMVGDIGVERTFPYCSPRIDKVELIRSGKVRQARLFYMRDLRGKAARIKERRKGL</sequence>
<reference evidence="7 8" key="1">
    <citation type="submission" date="2019-03" db="EMBL/GenBank/DDBJ databases">
        <title>Genomic Encyclopedia of Type Strains, Phase IV (KMG-IV): sequencing the most valuable type-strain genomes for metagenomic binning, comparative biology and taxonomic classification.</title>
        <authorList>
            <person name="Goeker M."/>
        </authorList>
    </citation>
    <scope>NUCLEOTIDE SEQUENCE [LARGE SCALE GENOMIC DNA]</scope>
    <source>
        <strain evidence="7 8">DSM 24984</strain>
    </source>
</reference>
<dbReference type="AlphaFoldDB" id="A0A4R1K9Z4"/>
<organism evidence="7 8">
    <name type="scientific">Seleniivibrio woodruffii</name>
    <dbReference type="NCBI Taxonomy" id="1078050"/>
    <lineage>
        <taxon>Bacteria</taxon>
        <taxon>Pseudomonadati</taxon>
        <taxon>Deferribacterota</taxon>
        <taxon>Deferribacteres</taxon>
        <taxon>Deferribacterales</taxon>
        <taxon>Geovibrionaceae</taxon>
        <taxon>Seleniivibrio</taxon>
    </lineage>
</organism>
<dbReference type="OrthoDB" id="9803541at2"/>
<evidence type="ECO:0000256" key="6">
    <source>
        <dbReference type="RuleBase" id="RU000559"/>
    </source>
</evidence>
<dbReference type="SUPFAM" id="SSF50104">
    <property type="entry name" value="Translation proteins SH3-like domain"/>
    <property type="match status" value="1"/>
</dbReference>
<name>A0A4R1K9Z4_9BACT</name>
<dbReference type="InterPro" id="IPR018257">
    <property type="entry name" value="Ribosomal_bL19_CS"/>
</dbReference>
<dbReference type="Proteomes" id="UP000294614">
    <property type="component" value="Unassembled WGS sequence"/>
</dbReference>
<evidence type="ECO:0000313" key="7">
    <source>
        <dbReference type="EMBL" id="TCK59999.1"/>
    </source>
</evidence>
<dbReference type="InterPro" id="IPR038657">
    <property type="entry name" value="Ribosomal_bL19_sf"/>
</dbReference>
<dbReference type="InterPro" id="IPR008991">
    <property type="entry name" value="Translation_prot_SH3-like_sf"/>
</dbReference>
<dbReference type="Pfam" id="PF01245">
    <property type="entry name" value="Ribosomal_L19"/>
    <property type="match status" value="1"/>
</dbReference>